<dbReference type="Gene3D" id="2.40.30.10">
    <property type="entry name" value="Translation factors"/>
    <property type="match status" value="1"/>
</dbReference>
<dbReference type="InterPro" id="IPR009000">
    <property type="entry name" value="Transl_B-barrel_sf"/>
</dbReference>
<accession>A0A1F5G7D4</accession>
<gene>
    <name evidence="2" type="ORF">A2693_03510</name>
</gene>
<sequence>MKDKKIGVVTHFYDKIGVAVVKLKNADLKVGDKIKLVSSDGSEFTQKVESMQIEHAEIEIAKSGDEFGLKVDKSVKPKTEIFKIS</sequence>
<feature type="domain" description="Peptidase family U32 C-terminal" evidence="1">
    <location>
        <begin position="6"/>
        <end position="77"/>
    </location>
</feature>
<name>A0A1F5G7D4_9BACT</name>
<dbReference type="EMBL" id="MFAY01000054">
    <property type="protein sequence ID" value="OGD87767.1"/>
    <property type="molecule type" value="Genomic_DNA"/>
</dbReference>
<evidence type="ECO:0000259" key="1">
    <source>
        <dbReference type="Pfam" id="PF16325"/>
    </source>
</evidence>
<evidence type="ECO:0000313" key="2">
    <source>
        <dbReference type="EMBL" id="OGD87767.1"/>
    </source>
</evidence>
<dbReference type="Proteomes" id="UP000178577">
    <property type="component" value="Unassembled WGS sequence"/>
</dbReference>
<evidence type="ECO:0000313" key="3">
    <source>
        <dbReference type="Proteomes" id="UP000178577"/>
    </source>
</evidence>
<reference evidence="2 3" key="1">
    <citation type="journal article" date="2016" name="Nat. Commun.">
        <title>Thousands of microbial genomes shed light on interconnected biogeochemical processes in an aquifer system.</title>
        <authorList>
            <person name="Anantharaman K."/>
            <person name="Brown C.T."/>
            <person name="Hug L.A."/>
            <person name="Sharon I."/>
            <person name="Castelle C.J."/>
            <person name="Probst A.J."/>
            <person name="Thomas B.C."/>
            <person name="Singh A."/>
            <person name="Wilkins M.J."/>
            <person name="Karaoz U."/>
            <person name="Brodie E.L."/>
            <person name="Williams K.H."/>
            <person name="Hubbard S.S."/>
            <person name="Banfield J.F."/>
        </authorList>
    </citation>
    <scope>NUCLEOTIDE SEQUENCE [LARGE SCALE GENOMIC DNA]</scope>
</reference>
<dbReference type="SUPFAM" id="SSF50447">
    <property type="entry name" value="Translation proteins"/>
    <property type="match status" value="1"/>
</dbReference>
<proteinExistence type="predicted"/>
<comment type="caution">
    <text evidence="2">The sequence shown here is derived from an EMBL/GenBank/DDBJ whole genome shotgun (WGS) entry which is preliminary data.</text>
</comment>
<dbReference type="Pfam" id="PF16325">
    <property type="entry name" value="Peptidase_U32_C"/>
    <property type="match status" value="1"/>
</dbReference>
<dbReference type="AlphaFoldDB" id="A0A1F5G7D4"/>
<organism evidence="2 3">
    <name type="scientific">Candidatus Curtissbacteria bacterium RIFCSPHIGHO2_01_FULL_40_12</name>
    <dbReference type="NCBI Taxonomy" id="1797710"/>
    <lineage>
        <taxon>Bacteria</taxon>
        <taxon>Candidatus Curtissiibacteriota</taxon>
    </lineage>
</organism>
<dbReference type="InterPro" id="IPR032525">
    <property type="entry name" value="Peptidase_U32_C"/>
</dbReference>
<protein>
    <recommendedName>
        <fullName evidence="1">Peptidase family U32 C-terminal domain-containing protein</fullName>
    </recommendedName>
</protein>